<keyword evidence="1" id="KW-0472">Membrane</keyword>
<dbReference type="RefSeq" id="WP_145183874.1">
    <property type="nucleotide sequence ID" value="NZ_CP036290.1"/>
</dbReference>
<keyword evidence="1" id="KW-1133">Transmembrane helix</keyword>
<evidence type="ECO:0000313" key="2">
    <source>
        <dbReference type="EMBL" id="QDU83700.1"/>
    </source>
</evidence>
<feature type="transmembrane region" description="Helical" evidence="1">
    <location>
        <begin position="12"/>
        <end position="30"/>
    </location>
</feature>
<reference evidence="2 3" key="1">
    <citation type="submission" date="2019-02" db="EMBL/GenBank/DDBJ databases">
        <title>Deep-cultivation of Planctomycetes and their phenomic and genomic characterization uncovers novel biology.</title>
        <authorList>
            <person name="Wiegand S."/>
            <person name="Jogler M."/>
            <person name="Boedeker C."/>
            <person name="Pinto D."/>
            <person name="Vollmers J."/>
            <person name="Rivas-Marin E."/>
            <person name="Kohn T."/>
            <person name="Peeters S.H."/>
            <person name="Heuer A."/>
            <person name="Rast P."/>
            <person name="Oberbeckmann S."/>
            <person name="Bunk B."/>
            <person name="Jeske O."/>
            <person name="Meyerdierks A."/>
            <person name="Storesund J.E."/>
            <person name="Kallscheuer N."/>
            <person name="Luecker S."/>
            <person name="Lage O.M."/>
            <person name="Pohl T."/>
            <person name="Merkel B.J."/>
            <person name="Hornburger P."/>
            <person name="Mueller R.-W."/>
            <person name="Bruemmer F."/>
            <person name="Labrenz M."/>
            <person name="Spormann A.M."/>
            <person name="Op den Camp H."/>
            <person name="Overmann J."/>
            <person name="Amann R."/>
            <person name="Jetten M.S.M."/>
            <person name="Mascher T."/>
            <person name="Medema M.H."/>
            <person name="Devos D.P."/>
            <person name="Kaster A.-K."/>
            <person name="Ovreas L."/>
            <person name="Rohde M."/>
            <person name="Galperin M.Y."/>
            <person name="Jogler C."/>
        </authorList>
    </citation>
    <scope>NUCLEOTIDE SEQUENCE [LARGE SCALE GENOMIC DNA]</scope>
    <source>
        <strain evidence="2 3">Pla163</strain>
    </source>
</reference>
<keyword evidence="1" id="KW-0812">Transmembrane</keyword>
<dbReference type="AlphaFoldDB" id="A0A518CWW0"/>
<organism evidence="2 3">
    <name type="scientific">Rohdeia mirabilis</name>
    <dbReference type="NCBI Taxonomy" id="2528008"/>
    <lineage>
        <taxon>Bacteria</taxon>
        <taxon>Pseudomonadati</taxon>
        <taxon>Planctomycetota</taxon>
        <taxon>Planctomycetia</taxon>
        <taxon>Planctomycetia incertae sedis</taxon>
        <taxon>Rohdeia</taxon>
    </lineage>
</organism>
<accession>A0A518CWW0</accession>
<dbReference type="EMBL" id="CP036290">
    <property type="protein sequence ID" value="QDU83700.1"/>
    <property type="molecule type" value="Genomic_DNA"/>
</dbReference>
<protein>
    <submittedName>
        <fullName evidence="2">Uncharacterized protein</fullName>
    </submittedName>
</protein>
<proteinExistence type="predicted"/>
<evidence type="ECO:0000313" key="3">
    <source>
        <dbReference type="Proteomes" id="UP000319342"/>
    </source>
</evidence>
<keyword evidence="3" id="KW-1185">Reference proteome</keyword>
<evidence type="ECO:0000256" key="1">
    <source>
        <dbReference type="SAM" id="Phobius"/>
    </source>
</evidence>
<sequence length="128" mass="13566">MAEHISAKRQNLALAAAAATGILTWLGVSYTSLEAEAFDDRTYFTIALPIVAIVCAYLGFSVPVKPWRYGLVAIGMHGLALLYLSSVGPELSMAPVGLAILGVISIPMCLAGMVGARAYRQSRPPSRE</sequence>
<gene>
    <name evidence="2" type="ORF">Pla163_08010</name>
</gene>
<feature type="transmembrane region" description="Helical" evidence="1">
    <location>
        <begin position="42"/>
        <end position="60"/>
    </location>
</feature>
<name>A0A518CWW0_9BACT</name>
<dbReference type="OrthoDB" id="7474981at2"/>
<feature type="transmembrane region" description="Helical" evidence="1">
    <location>
        <begin position="67"/>
        <end position="84"/>
    </location>
</feature>
<dbReference type="Proteomes" id="UP000319342">
    <property type="component" value="Chromosome"/>
</dbReference>
<feature type="transmembrane region" description="Helical" evidence="1">
    <location>
        <begin position="96"/>
        <end position="119"/>
    </location>
</feature>